<feature type="compositionally biased region" description="Gly residues" evidence="1">
    <location>
        <begin position="80"/>
        <end position="101"/>
    </location>
</feature>
<feature type="compositionally biased region" description="Polar residues" evidence="1">
    <location>
        <begin position="234"/>
        <end position="251"/>
    </location>
</feature>
<proteinExistence type="predicted"/>
<feature type="compositionally biased region" description="Basic and acidic residues" evidence="1">
    <location>
        <begin position="61"/>
        <end position="78"/>
    </location>
</feature>
<feature type="region of interest" description="Disordered" evidence="1">
    <location>
        <begin position="1"/>
        <end position="251"/>
    </location>
</feature>
<reference evidence="2" key="1">
    <citation type="journal article" date="2023" name="Genome Biol. Evol.">
        <title>First Whole Genome Sequence and Flow Cytometry Genome Size Data for the Lichen-Forming Fungus Ramalina farinacea (Ascomycota).</title>
        <authorList>
            <person name="Llewellyn T."/>
            <person name="Mian S."/>
            <person name="Hill R."/>
            <person name="Leitch I.J."/>
            <person name="Gaya E."/>
        </authorList>
    </citation>
    <scope>NUCLEOTIDE SEQUENCE</scope>
    <source>
        <strain evidence="2">LIQ254RAFAR</strain>
    </source>
</reference>
<dbReference type="Proteomes" id="UP001161017">
    <property type="component" value="Unassembled WGS sequence"/>
</dbReference>
<dbReference type="EMBL" id="JAPUFD010000007">
    <property type="protein sequence ID" value="MDI1488520.1"/>
    <property type="molecule type" value="Genomic_DNA"/>
</dbReference>
<sequence length="251" mass="24979">MSTNEGAGAVAKDSLAAESARTGGFFQSNRDSEPLAVEGNKSTLNNTDTSGATTLAPADNKIQRDDVWNETGRDEKYPEGAGGQGNFPGSHAGGSYAGGPTGAKREMEPSSGGVSGGAFSSGGAGGGNADQISSSGQTNPSANTTSGQNLASSDTGVGGSSSGSERNAPGYVSDVTQPFNEAKPKGKNITEGGFEGEADQSQIDIGSENDPGRAAELGAQTKTSAVPGSGPRQGAQSGDTTYSMLQEDQTL</sequence>
<feature type="compositionally biased region" description="Polar residues" evidence="1">
    <location>
        <begin position="40"/>
        <end position="53"/>
    </location>
</feature>
<dbReference type="AlphaFoldDB" id="A0AA43TVW5"/>
<keyword evidence="3" id="KW-1185">Reference proteome</keyword>
<feature type="compositionally biased region" description="Polar residues" evidence="1">
    <location>
        <begin position="130"/>
        <end position="151"/>
    </location>
</feature>
<name>A0AA43TVW5_9LECA</name>
<comment type="caution">
    <text evidence="2">The sequence shown here is derived from an EMBL/GenBank/DDBJ whole genome shotgun (WGS) entry which is preliminary data.</text>
</comment>
<evidence type="ECO:0000256" key="1">
    <source>
        <dbReference type="SAM" id="MobiDB-lite"/>
    </source>
</evidence>
<evidence type="ECO:0000313" key="2">
    <source>
        <dbReference type="EMBL" id="MDI1488520.1"/>
    </source>
</evidence>
<feature type="compositionally biased region" description="Gly residues" evidence="1">
    <location>
        <begin position="113"/>
        <end position="128"/>
    </location>
</feature>
<protein>
    <submittedName>
        <fullName evidence="2">Uncharacterized protein</fullName>
    </submittedName>
</protein>
<gene>
    <name evidence="2" type="ORF">OHK93_007795</name>
</gene>
<organism evidence="2 3">
    <name type="scientific">Ramalina farinacea</name>
    <dbReference type="NCBI Taxonomy" id="258253"/>
    <lineage>
        <taxon>Eukaryota</taxon>
        <taxon>Fungi</taxon>
        <taxon>Dikarya</taxon>
        <taxon>Ascomycota</taxon>
        <taxon>Pezizomycotina</taxon>
        <taxon>Lecanoromycetes</taxon>
        <taxon>OSLEUM clade</taxon>
        <taxon>Lecanoromycetidae</taxon>
        <taxon>Lecanorales</taxon>
        <taxon>Lecanorineae</taxon>
        <taxon>Ramalinaceae</taxon>
        <taxon>Ramalina</taxon>
    </lineage>
</organism>
<evidence type="ECO:0000313" key="3">
    <source>
        <dbReference type="Proteomes" id="UP001161017"/>
    </source>
</evidence>
<accession>A0AA43TVW5</accession>